<dbReference type="Pfam" id="PF00078">
    <property type="entry name" value="RVT_1"/>
    <property type="match status" value="1"/>
</dbReference>
<dbReference type="Gene3D" id="3.10.10.10">
    <property type="entry name" value="HIV Type 1 Reverse Transcriptase, subunit A, domain 1"/>
    <property type="match status" value="1"/>
</dbReference>
<evidence type="ECO:0000313" key="5">
    <source>
        <dbReference type="Proteomes" id="UP001219518"/>
    </source>
</evidence>
<feature type="compositionally biased region" description="Low complexity" evidence="2">
    <location>
        <begin position="236"/>
        <end position="251"/>
    </location>
</feature>
<evidence type="ECO:0000256" key="2">
    <source>
        <dbReference type="SAM" id="MobiDB-lite"/>
    </source>
</evidence>
<protein>
    <recommendedName>
        <fullName evidence="3">Reverse transcriptase domain-containing protein</fullName>
    </recommendedName>
</protein>
<evidence type="ECO:0000259" key="3">
    <source>
        <dbReference type="Pfam" id="PF00078"/>
    </source>
</evidence>
<dbReference type="PANTHER" id="PTHR37984">
    <property type="entry name" value="PROTEIN CBG26694"/>
    <property type="match status" value="1"/>
</dbReference>
<feature type="region of interest" description="Disordered" evidence="2">
    <location>
        <begin position="816"/>
        <end position="878"/>
    </location>
</feature>
<evidence type="ECO:0000256" key="1">
    <source>
        <dbReference type="SAM" id="Coils"/>
    </source>
</evidence>
<keyword evidence="5" id="KW-1185">Reference proteome</keyword>
<organism evidence="4 5">
    <name type="scientific">Frankliniella fusca</name>
    <dbReference type="NCBI Taxonomy" id="407009"/>
    <lineage>
        <taxon>Eukaryota</taxon>
        <taxon>Metazoa</taxon>
        <taxon>Ecdysozoa</taxon>
        <taxon>Arthropoda</taxon>
        <taxon>Hexapoda</taxon>
        <taxon>Insecta</taxon>
        <taxon>Pterygota</taxon>
        <taxon>Neoptera</taxon>
        <taxon>Paraneoptera</taxon>
        <taxon>Thysanoptera</taxon>
        <taxon>Terebrantia</taxon>
        <taxon>Thripoidea</taxon>
        <taxon>Thripidae</taxon>
        <taxon>Frankliniella</taxon>
    </lineage>
</organism>
<feature type="compositionally biased region" description="Basic and acidic residues" evidence="2">
    <location>
        <begin position="841"/>
        <end position="854"/>
    </location>
</feature>
<feature type="region of interest" description="Disordered" evidence="2">
    <location>
        <begin position="333"/>
        <end position="358"/>
    </location>
</feature>
<feature type="compositionally biased region" description="Polar residues" evidence="2">
    <location>
        <begin position="272"/>
        <end position="285"/>
    </location>
</feature>
<dbReference type="PANTHER" id="PTHR37984:SF9">
    <property type="entry name" value="INTEGRASE CATALYTIC DOMAIN-CONTAINING PROTEIN"/>
    <property type="match status" value="1"/>
</dbReference>
<gene>
    <name evidence="4" type="ORF">KUF71_008314</name>
</gene>
<dbReference type="EMBL" id="JAHWGI010000970">
    <property type="protein sequence ID" value="KAK3919165.1"/>
    <property type="molecule type" value="Genomic_DNA"/>
</dbReference>
<feature type="compositionally biased region" description="Basic and acidic residues" evidence="2">
    <location>
        <begin position="862"/>
        <end position="871"/>
    </location>
</feature>
<dbReference type="InterPro" id="IPR043502">
    <property type="entry name" value="DNA/RNA_pol_sf"/>
</dbReference>
<feature type="compositionally biased region" description="Basic and acidic residues" evidence="2">
    <location>
        <begin position="261"/>
        <end position="271"/>
    </location>
</feature>
<name>A0AAE1HD69_9NEOP</name>
<dbReference type="SUPFAM" id="SSF56672">
    <property type="entry name" value="DNA/RNA polymerases"/>
    <property type="match status" value="1"/>
</dbReference>
<dbReference type="AlphaFoldDB" id="A0AAE1HD69"/>
<comment type="caution">
    <text evidence="4">The sequence shown here is derived from an EMBL/GenBank/DDBJ whole genome shotgun (WGS) entry which is preliminary data.</text>
</comment>
<dbReference type="InterPro" id="IPR043128">
    <property type="entry name" value="Rev_trsase/Diguanyl_cyclase"/>
</dbReference>
<reference evidence="4" key="1">
    <citation type="submission" date="2021-07" db="EMBL/GenBank/DDBJ databases">
        <authorList>
            <person name="Catto M.A."/>
            <person name="Jacobson A."/>
            <person name="Kennedy G."/>
            <person name="Labadie P."/>
            <person name="Hunt B.G."/>
            <person name="Srinivasan R."/>
        </authorList>
    </citation>
    <scope>NUCLEOTIDE SEQUENCE</scope>
    <source>
        <strain evidence="4">PL_HMW_Pooled</strain>
        <tissue evidence="4">Head</tissue>
    </source>
</reference>
<dbReference type="GO" id="GO:0071897">
    <property type="term" value="P:DNA biosynthetic process"/>
    <property type="evidence" value="ECO:0007669"/>
    <property type="project" value="UniProtKB-ARBA"/>
</dbReference>
<dbReference type="Gene3D" id="3.30.70.270">
    <property type="match status" value="1"/>
</dbReference>
<reference evidence="4" key="2">
    <citation type="journal article" date="2023" name="BMC Genomics">
        <title>Pest status, molecular evolution, and epigenetic factors derived from the genome assembly of Frankliniella fusca, a thysanopteran phytovirus vector.</title>
        <authorList>
            <person name="Catto M.A."/>
            <person name="Labadie P.E."/>
            <person name="Jacobson A.L."/>
            <person name="Kennedy G.G."/>
            <person name="Srinivasan R."/>
            <person name="Hunt B.G."/>
        </authorList>
    </citation>
    <scope>NUCLEOTIDE SEQUENCE</scope>
    <source>
        <strain evidence="4">PL_HMW_Pooled</strain>
    </source>
</reference>
<accession>A0AAE1HD69</accession>
<dbReference type="CDD" id="cd01647">
    <property type="entry name" value="RT_LTR"/>
    <property type="match status" value="1"/>
</dbReference>
<feature type="coiled-coil region" evidence="1">
    <location>
        <begin position="5"/>
        <end position="32"/>
    </location>
</feature>
<dbReference type="InterPro" id="IPR000477">
    <property type="entry name" value="RT_dom"/>
</dbReference>
<dbReference type="Proteomes" id="UP001219518">
    <property type="component" value="Unassembled WGS sequence"/>
</dbReference>
<keyword evidence="1" id="KW-0175">Coiled coil</keyword>
<sequence length="878" mass="99772">MEAQLAALQQQLATQSAAITQLTQQLETEKQKKVELPANLLTMLCGNSTPPPKPFTFQASDWSEWITRFEQYRTTTPLQHMGEEQQVNKMLYFMGGKANDILATFKLTEEDKKVYLKVKERFDSHYIAKKTKMYMRGRFNIREQKEGESVDQYITELHTLGKKCEYGAMTDELVRDRLIVGISNKTLSLQLQNMEKELTLEEVIDRVRHAEVVLEHQRFLQPQSKIQDISQVQSANKNNNNNTNSDVNNNSKGKKKKNFKKNQEKKDEECNPKTTNLTTNPQQPRQKPCGWCGHKDRHNREVCPAKNSNCGHCNVLGHWSAVCHIKKKEMQQQRGIHSVENNNPQNPPTNPQNPSGAIGSFFFSSVDIESTTKEEAVPAVPPIIRNITLQGINLIAFKCDTGADATVMGPEHYQNCTGLPDIKPLETTLRGPDSSILQAHGVVRQVRMSYKNTTRFADIYIVKGVKTPLLGRAESIALGFIIINPECNEVAKTQLEIVTNFPSVFQGLGKIPGAYQIKTVPDARPIAVTATRHISIPLRKPVEAELQSQVERGIIEKVEHPTQWCSHMCPVIKKRPNEQGEFAPGSIRITVDYAALNQVIIRELFQLPTVEECFAMLAGCNIFSKLDANQSYHQVEISEDSRDLTTFLTHVGRFRYKRLPMGLKSSSELPMGTPLLQKIAEAQAADKVCKEIREYLRTEWPDRKQLSEKVLPFSEHRADLSLIGDVLTFQNRIYIPPTMRQEALARVHEGHFPLQKIFARARQAPLQPLRPNDKVWIPDMKEYGTVIKPASGPRQYLVQNQRGYQIVRNRRYLVLANNQKESTSSKEGTTPEENPNTQESNKTEENNKTQENKTTRPTRIRKQTEKAKASDLKCYAKA</sequence>
<feature type="region of interest" description="Disordered" evidence="2">
    <location>
        <begin position="235"/>
        <end position="288"/>
    </location>
</feature>
<feature type="domain" description="Reverse transcriptase" evidence="3">
    <location>
        <begin position="573"/>
        <end position="667"/>
    </location>
</feature>
<proteinExistence type="predicted"/>
<dbReference type="InterPro" id="IPR050951">
    <property type="entry name" value="Retrovirus_Pol_polyprotein"/>
</dbReference>
<evidence type="ECO:0000313" key="4">
    <source>
        <dbReference type="EMBL" id="KAK3919165.1"/>
    </source>
</evidence>
<feature type="compositionally biased region" description="Polar residues" evidence="2">
    <location>
        <begin position="816"/>
        <end position="835"/>
    </location>
</feature>